<reference evidence="1 2" key="1">
    <citation type="submission" date="2023-02" db="EMBL/GenBank/DDBJ databases">
        <title>Genome sequence of Lentisphaera profundi SAORIC-696.</title>
        <authorList>
            <person name="Kim e."/>
            <person name="Cho J.-C."/>
            <person name="Choi A."/>
            <person name="Kang I."/>
        </authorList>
    </citation>
    <scope>NUCLEOTIDE SEQUENCE [LARGE SCALE GENOMIC DNA]</scope>
    <source>
        <strain evidence="1 2">SAORIC-696</strain>
    </source>
</reference>
<organism evidence="1 2">
    <name type="scientific">Lentisphaera profundi</name>
    <dbReference type="NCBI Taxonomy" id="1658616"/>
    <lineage>
        <taxon>Bacteria</taxon>
        <taxon>Pseudomonadati</taxon>
        <taxon>Lentisphaerota</taxon>
        <taxon>Lentisphaeria</taxon>
        <taxon>Lentisphaerales</taxon>
        <taxon>Lentisphaeraceae</taxon>
        <taxon>Lentisphaera</taxon>
    </lineage>
</organism>
<accession>A0ABY7VUN0</accession>
<dbReference type="RefSeq" id="WP_274150601.1">
    <property type="nucleotide sequence ID" value="NZ_CP117811.1"/>
</dbReference>
<gene>
    <name evidence="1" type="ORF">PQO03_00965</name>
</gene>
<evidence type="ECO:0000313" key="1">
    <source>
        <dbReference type="EMBL" id="WDE96536.1"/>
    </source>
</evidence>
<name>A0ABY7VUN0_9BACT</name>
<evidence type="ECO:0000313" key="2">
    <source>
        <dbReference type="Proteomes" id="UP001214250"/>
    </source>
</evidence>
<dbReference type="Proteomes" id="UP001214250">
    <property type="component" value="Chromosome 1"/>
</dbReference>
<proteinExistence type="predicted"/>
<dbReference type="InterPro" id="IPR015943">
    <property type="entry name" value="WD40/YVTN_repeat-like_dom_sf"/>
</dbReference>
<keyword evidence="2" id="KW-1185">Reference proteome</keyword>
<sequence>MRLFYLLILLTCGLGAQDWKENLIQDYPQLLMQLPESVRGNNKLQEEFEKGVQTAGPFNAPCFYSKGKLLSNNNSLQGAVFKNGLNFKIDFPVIRYRCKLDSATEVLIRTRPYKSYKIYLNGDLLSQDENSGVTYRDNELKTNPKLQKGLNEILLTSTLKGHHFPEFSMIDLSSESVKSTENYLKKFDEINFDNTEDWLGIQLALRESDHYESQVHGILEILKLDLKKFKKGQLRHAFHKGIDPHVMALVFSKVDKVKLAKFINELAYPYIKNYFTIMCIAGRGNEVADFYEIYVKERTPSSSMSFANSMYDSAELLMMQGDSESAHRIFSLFNQTSMNKNKPQRRNIEFALIESKSGTSTRPRFSSDPEVDVYVKDLDRLLNQKPSRDIYAQVYKILRSHQGKLVTREFSQVTIKSYLLLKLQQKPELMNQFSQYINERYLARINKALVDKDFKMLQLYLQETSGLANFVAAEKFLMEEFYSRGELSRSLAYAGRLLKSEEYGHEAAAYILVIESKLSIPQNLHYNIPAELQSKKVWVAGREQSVSNLMVKYRSKLKSIGDPGKLLSKIPLAPKIKINDDGRTSSYDWDKYFIARESRRLIHSQSKWFSSSPLGTQVSDDKGKNLWNSDSSIEASSVRIQSSPRTFKGTLIDQYYYSLVYNKSLESYALQKHDSSGERQWDSSFIQSHNEWEVCSIPFSKMETNIVLLVERERQAAPVFALGFIDLASGELSSVVALAKIRDPYREESQFDIFNSIVQFDNYCEDRESIYLFSASGIVVKINAFEQRIEWLRAYPHKSFNKHDGDTFDWTNQARTASPFIKVYDKKVIHFDNASMTWYALDIQSGQILWKNAIDLPTYIHSRQGGGLIFSHMNRHGQHTLKSLSLATGQVLWTLPLGNLKISGEGTVKNNKLYLPANRGFIKIDLKNRKILSQETLNLTIGRIEQAKGAFLLYAQEHAFLLDKEGDLPTQLNDFLKPRQMKTLKADGADLLSFSYDGHLPISLNDMYFKERAKVHTTTKDAYSVIEYQTELILLKEAFTIDGVYSPSQVIWNKSFKNFHIQGNHIVTYDKTSVAILDLLTLESKFSYEINQRSNLNVQIKSVRLNNKKIYVLSSDRRFQLFDLASSKRLKNFYLEADDFVVAADKILSFSANHSVKNKVYEISDQLQEIKTLSKSYHAGYDYQSNSFGMGWLSHQHLHFFDFRNLKMHQFGMGHNPHRAWKLGEKFAAVNLGELVDLETGKLKKYNYLALGNKGAVYRKDKDSFYVSDRGHQRLERFNEVINLFDDELSPNKNFKGLCREVGDKLVLCNNKMRNVYSLKSGELIARDPITGSGSDHQVLTDRSLVVVHKGKAQIYNSLKIPSVKIAFNENKVDQLFWRKVTRNFWNGTGPFTIPEVEYRLSDNPKKFHLQVRFKGHENLINELAVSLNSHRFDEGFYGEFTEKGKSIAQVMGSFTESFKHYFSADGYEYIECVFDKPELMANAYEGVISFELSLLSQGSKVGSLRFGSGYQSESTVQYISQGPLAFKCMDKSTYEKLEKLYEQAKVILADGETLSAYIRERRNIYGIKNNLKYLESLLEKHASSVQAHNILSVLFLEYLAQNSSETLSDKEIRNAYTSCKSLVDKLNIVDTERALSLFIIDFKKPRNPYVLPRKIKLSGRGQATYDLSGSLQFSAGPGRLTVPLGFFGDQLQQLENINFESSSRFKAALGKAELFINGKFIPLVGQEGQAQSGLNDNSWKNNHYSFFDFTGENRELSWYPKHGDRLRLKKIIFKKINEDYIWDEQSLMLNLTLNPLNHWRAKSMLDEYIKLRGVKQSELLSICSDILSNDAQNPYLLEAILEQYSKYMGKDLNNFQKLMSKARVALKLRRNIALDNFGETTWLELGPLKQSDDEQVEFVSPPENSFSKKTFELSDGSSISYQAYTPDKERYEGMVYLRKDFTSDSSSKAYLHFKREKNNNSYNSVRIWLNGNIVEDTVIYKNNFDPQYIKLPLRKGRNSILIKYTFQENSELKLKIGDIYGGELSYLK</sequence>
<dbReference type="SUPFAM" id="SSF50998">
    <property type="entry name" value="Quinoprotein alcohol dehydrogenase-like"/>
    <property type="match status" value="1"/>
</dbReference>
<dbReference type="Gene3D" id="2.130.10.10">
    <property type="entry name" value="YVTN repeat-like/Quinoprotein amine dehydrogenase"/>
    <property type="match status" value="1"/>
</dbReference>
<dbReference type="InterPro" id="IPR011047">
    <property type="entry name" value="Quinoprotein_ADH-like_sf"/>
</dbReference>
<protein>
    <submittedName>
        <fullName evidence="1">Uncharacterized protein</fullName>
    </submittedName>
</protein>
<dbReference type="EMBL" id="CP117811">
    <property type="protein sequence ID" value="WDE96536.1"/>
    <property type="molecule type" value="Genomic_DNA"/>
</dbReference>